<keyword evidence="4" id="KW-0997">Cell inner membrane</keyword>
<dbReference type="SUPFAM" id="SSF53850">
    <property type="entry name" value="Periplasmic binding protein-like II"/>
    <property type="match status" value="1"/>
</dbReference>
<dbReference type="PANTHER" id="PTHR30024">
    <property type="entry name" value="ALIPHATIC SULFONATES-BINDING PROTEIN-RELATED"/>
    <property type="match status" value="1"/>
</dbReference>
<dbReference type="PANTHER" id="PTHR30024:SF43">
    <property type="entry name" value="BLL4572 PROTEIN"/>
    <property type="match status" value="1"/>
</dbReference>
<dbReference type="EMBL" id="JBHTNH010000019">
    <property type="protein sequence ID" value="MFD1361742.1"/>
    <property type="molecule type" value="Genomic_DNA"/>
</dbReference>
<gene>
    <name evidence="7" type="ORF">ACFQ4A_08750</name>
</gene>
<dbReference type="InterPro" id="IPR044527">
    <property type="entry name" value="NrtA/CpmA_ABC-bd_dom"/>
</dbReference>
<dbReference type="Proteomes" id="UP001597178">
    <property type="component" value="Unassembled WGS sequence"/>
</dbReference>
<evidence type="ECO:0000256" key="4">
    <source>
        <dbReference type="ARBA" id="ARBA00022519"/>
    </source>
</evidence>
<evidence type="ECO:0000256" key="5">
    <source>
        <dbReference type="ARBA" id="ARBA00023136"/>
    </source>
</evidence>
<dbReference type="CDD" id="cd13553">
    <property type="entry name" value="PBP2_NrtA_CpmA_like"/>
    <property type="match status" value="1"/>
</dbReference>
<evidence type="ECO:0000256" key="1">
    <source>
        <dbReference type="ARBA" id="ARBA00004533"/>
    </source>
</evidence>
<proteinExistence type="predicted"/>
<name>A0ABW3ZVF9_9BACI</name>
<keyword evidence="5" id="KW-0472">Membrane</keyword>
<evidence type="ECO:0000313" key="8">
    <source>
        <dbReference type="Proteomes" id="UP001597178"/>
    </source>
</evidence>
<dbReference type="Pfam" id="PF13379">
    <property type="entry name" value="NMT1_2"/>
    <property type="match status" value="1"/>
</dbReference>
<keyword evidence="2" id="KW-0813">Transport</keyword>
<keyword evidence="8" id="KW-1185">Reference proteome</keyword>
<evidence type="ECO:0000256" key="3">
    <source>
        <dbReference type="ARBA" id="ARBA00022475"/>
    </source>
</evidence>
<evidence type="ECO:0000256" key="6">
    <source>
        <dbReference type="SAM" id="SignalP"/>
    </source>
</evidence>
<feature type="signal peptide" evidence="6">
    <location>
        <begin position="1"/>
        <end position="23"/>
    </location>
</feature>
<evidence type="ECO:0000313" key="7">
    <source>
        <dbReference type="EMBL" id="MFD1361742.1"/>
    </source>
</evidence>
<comment type="subcellular location">
    <subcellularLocation>
        <location evidence="1">Cell inner membrane</location>
    </subcellularLocation>
</comment>
<protein>
    <submittedName>
        <fullName evidence="7">ABC transporter substrate-binding protein</fullName>
    </submittedName>
</protein>
<dbReference type="RefSeq" id="WP_382399607.1">
    <property type="nucleotide sequence ID" value="NZ_JBHTNH010000019.1"/>
</dbReference>
<organism evidence="7 8">
    <name type="scientific">Lentibacillus salinarum</name>
    <dbReference type="NCBI Taxonomy" id="446820"/>
    <lineage>
        <taxon>Bacteria</taxon>
        <taxon>Bacillati</taxon>
        <taxon>Bacillota</taxon>
        <taxon>Bacilli</taxon>
        <taxon>Bacillales</taxon>
        <taxon>Bacillaceae</taxon>
        <taxon>Lentibacillus</taxon>
    </lineage>
</organism>
<keyword evidence="6" id="KW-0732">Signal</keyword>
<feature type="chain" id="PRO_5047462549" evidence="6">
    <location>
        <begin position="24"/>
        <end position="327"/>
    </location>
</feature>
<dbReference type="Gene3D" id="3.40.190.10">
    <property type="entry name" value="Periplasmic binding protein-like II"/>
    <property type="match status" value="2"/>
</dbReference>
<sequence>MKRHKKPTVFLLIVSLIFLSACGTDSHAKQKTTLKIGYLPITHAAPVYFEKEMTKEYLGNVELELVKFGTWIDLMDALNTGRIDGASVLIELAMKSREKGIDLKAVALGHKDGNAAIVSPEVDQVEDLAGTSVAIPHTLSSHNILMARMLEQGGMSYDDVHMVEMPPPEMPSALATGQISSYVVAEPFGALGVTLDQGKVLYQSEDLWPGSLCCALVLRNELVQNHPELSQQFVNGYIATGKKAGKVHDHTHFVHKKYLDVNEETLELSLEWISYDDLRIRKEDYAILRESLIDMGLSDDPPSYEEFVSNSLIDEAIDSYEKQSDTP</sequence>
<comment type="caution">
    <text evidence="7">The sequence shown here is derived from an EMBL/GenBank/DDBJ whole genome shotgun (WGS) entry which is preliminary data.</text>
</comment>
<reference evidence="8" key="1">
    <citation type="journal article" date="2019" name="Int. J. Syst. Evol. Microbiol.">
        <title>The Global Catalogue of Microorganisms (GCM) 10K type strain sequencing project: providing services to taxonomists for standard genome sequencing and annotation.</title>
        <authorList>
            <consortium name="The Broad Institute Genomics Platform"/>
            <consortium name="The Broad Institute Genome Sequencing Center for Infectious Disease"/>
            <person name="Wu L."/>
            <person name="Ma J."/>
        </authorList>
    </citation>
    <scope>NUCLEOTIDE SEQUENCE [LARGE SCALE GENOMIC DNA]</scope>
    <source>
        <strain evidence="8">CCUG 54822</strain>
    </source>
</reference>
<keyword evidence="3" id="KW-1003">Cell membrane</keyword>
<evidence type="ECO:0000256" key="2">
    <source>
        <dbReference type="ARBA" id="ARBA00022448"/>
    </source>
</evidence>
<accession>A0ABW3ZVF9</accession>
<dbReference type="PROSITE" id="PS51257">
    <property type="entry name" value="PROKAR_LIPOPROTEIN"/>
    <property type="match status" value="1"/>
</dbReference>